<evidence type="ECO:0000313" key="4">
    <source>
        <dbReference type="Proteomes" id="UP001050691"/>
    </source>
</evidence>
<dbReference type="AlphaFoldDB" id="A0AAV5AC12"/>
<dbReference type="PANTHER" id="PTHR43272">
    <property type="entry name" value="LONG-CHAIN-FATTY-ACID--COA LIGASE"/>
    <property type="match status" value="1"/>
</dbReference>
<comment type="caution">
    <text evidence="3">The sequence shown here is derived from an EMBL/GenBank/DDBJ whole genome shotgun (WGS) entry which is preliminary data.</text>
</comment>
<dbReference type="GO" id="GO:0016020">
    <property type="term" value="C:membrane"/>
    <property type="evidence" value="ECO:0007669"/>
    <property type="project" value="TreeGrafter"/>
</dbReference>
<reference evidence="3" key="1">
    <citation type="submission" date="2021-10" db="EMBL/GenBank/DDBJ databases">
        <title>De novo Genome Assembly of Clathrus columnatus (Basidiomycota, Fungi) Using Illumina and Nanopore Sequence Data.</title>
        <authorList>
            <person name="Ogiso-Tanaka E."/>
            <person name="Itagaki H."/>
            <person name="Hosoya T."/>
            <person name="Hosaka K."/>
        </authorList>
    </citation>
    <scope>NUCLEOTIDE SEQUENCE</scope>
    <source>
        <strain evidence="3">MO-923</strain>
    </source>
</reference>
<dbReference type="EMBL" id="BPWL01000007">
    <property type="protein sequence ID" value="GJJ12182.1"/>
    <property type="molecule type" value="Genomic_DNA"/>
</dbReference>
<sequence length="536" mass="58921">MEFLRTDDSTIYWSLCFVAAYAISKLLKQQSLVHPLLLGRQADVGRVRMPSESPVYRNYATGTVGRLPERPKPEVRTLSDIVSNGKASPKRLWSKVTTNAELLEQAQALGYGLIQIAGLVPQESTALLLLKDSLGTVWVFATTDRTLMICTEFLITDLALSKISVTSFTMSTPSLLSKSLESFTPTTIFIDQSILETLLEHISDVHQSAHHSIIVFGDEKQASVSLSQKLGIRILRWEDILEKGKTVLKPTVPPNDPNAIFSIYLYETSKGELQGTQLTHVNVTAGVTSARLFFPANDAMTPTDTLLSIFQLSTPFGRALALATARYLYLSMERRNTYGTQLEIRDPSINEILDFCEENAVSPTVMALNILQAAKTNFLYALGWRHKLAGLAGGFLTKTSFWDNLVWEKARVKVLDKLELSLRGIIMSDGRQFDGTEIDQARVSLSVPILSTYSHPLVCGPVLMTHPLDLQSFPTESGSIAHVGAPAPNIEVKLVGIDDKSVEQGNDPSGELRRPRTALFARPLGDSSLVASTTAQ</sequence>
<accession>A0AAV5AC12</accession>
<proteinExistence type="predicted"/>
<keyword evidence="4" id="KW-1185">Reference proteome</keyword>
<dbReference type="SUPFAM" id="SSF56801">
    <property type="entry name" value="Acetyl-CoA synthetase-like"/>
    <property type="match status" value="1"/>
</dbReference>
<dbReference type="Gene3D" id="3.40.50.12780">
    <property type="entry name" value="N-terminal domain of ligase-like"/>
    <property type="match status" value="1"/>
</dbReference>
<evidence type="ECO:0000256" key="1">
    <source>
        <dbReference type="ARBA" id="ARBA00022741"/>
    </source>
</evidence>
<evidence type="ECO:0000313" key="3">
    <source>
        <dbReference type="EMBL" id="GJJ12182.1"/>
    </source>
</evidence>
<keyword evidence="1" id="KW-0547">Nucleotide-binding</keyword>
<dbReference type="GO" id="GO:0004467">
    <property type="term" value="F:long-chain fatty acid-CoA ligase activity"/>
    <property type="evidence" value="ECO:0007669"/>
    <property type="project" value="TreeGrafter"/>
</dbReference>
<dbReference type="PANTHER" id="PTHR43272:SF33">
    <property type="entry name" value="AMP-BINDING DOMAIN-CONTAINING PROTEIN-RELATED"/>
    <property type="match status" value="1"/>
</dbReference>
<name>A0AAV5AC12_9AGAM</name>
<dbReference type="GO" id="GO:0005524">
    <property type="term" value="F:ATP binding"/>
    <property type="evidence" value="ECO:0007669"/>
    <property type="project" value="UniProtKB-KW"/>
</dbReference>
<evidence type="ECO:0000256" key="2">
    <source>
        <dbReference type="ARBA" id="ARBA00022840"/>
    </source>
</evidence>
<organism evidence="3 4">
    <name type="scientific">Clathrus columnatus</name>
    <dbReference type="NCBI Taxonomy" id="1419009"/>
    <lineage>
        <taxon>Eukaryota</taxon>
        <taxon>Fungi</taxon>
        <taxon>Dikarya</taxon>
        <taxon>Basidiomycota</taxon>
        <taxon>Agaricomycotina</taxon>
        <taxon>Agaricomycetes</taxon>
        <taxon>Phallomycetidae</taxon>
        <taxon>Phallales</taxon>
        <taxon>Clathraceae</taxon>
        <taxon>Clathrus</taxon>
    </lineage>
</organism>
<gene>
    <name evidence="3" type="ORF">Clacol_006423</name>
</gene>
<dbReference type="InterPro" id="IPR042099">
    <property type="entry name" value="ANL_N_sf"/>
</dbReference>
<protein>
    <submittedName>
        <fullName evidence="3">Uncharacterized protein</fullName>
    </submittedName>
</protein>
<dbReference type="Proteomes" id="UP001050691">
    <property type="component" value="Unassembled WGS sequence"/>
</dbReference>
<keyword evidence="2" id="KW-0067">ATP-binding</keyword>